<protein>
    <submittedName>
        <fullName evidence="4">Anti-sigma factor</fullName>
    </submittedName>
</protein>
<name>A0A8J3G9D6_9BACT</name>
<dbReference type="InterPro" id="IPR012373">
    <property type="entry name" value="Ferrdict_sens_TM"/>
</dbReference>
<dbReference type="Proteomes" id="UP000598271">
    <property type="component" value="Unassembled WGS sequence"/>
</dbReference>
<comment type="caution">
    <text evidence="4">The sequence shown here is derived from an EMBL/GenBank/DDBJ whole genome shotgun (WGS) entry which is preliminary data.</text>
</comment>
<dbReference type="PIRSF" id="PIRSF018266">
    <property type="entry name" value="FecR"/>
    <property type="match status" value="1"/>
</dbReference>
<feature type="domain" description="Protein FecR C-terminal" evidence="3">
    <location>
        <begin position="264"/>
        <end position="331"/>
    </location>
</feature>
<dbReference type="InterPro" id="IPR006860">
    <property type="entry name" value="FecR"/>
</dbReference>
<evidence type="ECO:0000256" key="1">
    <source>
        <dbReference type="SAM" id="Phobius"/>
    </source>
</evidence>
<dbReference type="PANTHER" id="PTHR30273">
    <property type="entry name" value="PERIPLASMIC SIGNAL SENSOR AND SIGMA FACTOR ACTIVATOR FECR-RELATED"/>
    <property type="match status" value="1"/>
</dbReference>
<dbReference type="Gene3D" id="3.55.50.30">
    <property type="match status" value="1"/>
</dbReference>
<gene>
    <name evidence="4" type="ORF">GCM10007390_19370</name>
</gene>
<sequence length="337" mass="37023">MTVQEFDKLTERYLLGECSPEEIALLTNWADQAHSQSTETGDFLDTSEADDTEKRIWNRLGSEISNPIQRVFRKIQILPIWARAAAAAACVIIMTVFAFEFSRVPEVAQTPSQHGIETRNTANSKQKIYLADGSSVILEKNASIVVDENFGHKTRTVFLTGGAFFDIHRNEKVPFLVHSGGIVTEVLGTSFHIKPSSNGKSIEVSVKKGKVSVYTTQTRQSNGLDGVILTPNQKASFDTKLHTIRTGIVDSPQILVAPTPGSGFIFQEESIGKIIDHIREAYGVEIVLSGSGLRHCRFTGDLTGLPMYTQLKFICESVGAKLETRGTTIFILGESCL</sequence>
<dbReference type="AlphaFoldDB" id="A0A8J3G9D6"/>
<feature type="transmembrane region" description="Helical" evidence="1">
    <location>
        <begin position="80"/>
        <end position="99"/>
    </location>
</feature>
<dbReference type="Pfam" id="PF04773">
    <property type="entry name" value="FecR"/>
    <property type="match status" value="1"/>
</dbReference>
<feature type="domain" description="FecR protein" evidence="2">
    <location>
        <begin position="121"/>
        <end position="211"/>
    </location>
</feature>
<keyword evidence="5" id="KW-1185">Reference proteome</keyword>
<dbReference type="Pfam" id="PF16344">
    <property type="entry name" value="FecR_C"/>
    <property type="match status" value="1"/>
</dbReference>
<evidence type="ECO:0000313" key="5">
    <source>
        <dbReference type="Proteomes" id="UP000598271"/>
    </source>
</evidence>
<proteinExistence type="predicted"/>
<accession>A0A8J3G9D6</accession>
<reference evidence="4 5" key="1">
    <citation type="journal article" date="2014" name="Int. J. Syst. Evol. Microbiol.">
        <title>Complete genome sequence of Corynebacterium casei LMG S-19264T (=DSM 44701T), isolated from a smear-ripened cheese.</title>
        <authorList>
            <consortium name="US DOE Joint Genome Institute (JGI-PGF)"/>
            <person name="Walter F."/>
            <person name="Albersmeier A."/>
            <person name="Kalinowski J."/>
            <person name="Ruckert C."/>
        </authorList>
    </citation>
    <scope>NUCLEOTIDE SEQUENCE [LARGE SCALE GENOMIC DNA]</scope>
    <source>
        <strain evidence="4 5">KCTC 12866</strain>
    </source>
</reference>
<dbReference type="PANTHER" id="PTHR30273:SF2">
    <property type="entry name" value="PROTEIN FECR"/>
    <property type="match status" value="1"/>
</dbReference>
<evidence type="ECO:0000313" key="4">
    <source>
        <dbReference type="EMBL" id="GHB65404.1"/>
    </source>
</evidence>
<dbReference type="RefSeq" id="WP_189564096.1">
    <property type="nucleotide sequence ID" value="NZ_BMXF01000001.1"/>
</dbReference>
<keyword evidence="1" id="KW-0472">Membrane</keyword>
<keyword evidence="1" id="KW-0812">Transmembrane</keyword>
<keyword evidence="1" id="KW-1133">Transmembrane helix</keyword>
<dbReference type="EMBL" id="BMXF01000001">
    <property type="protein sequence ID" value="GHB65404.1"/>
    <property type="molecule type" value="Genomic_DNA"/>
</dbReference>
<dbReference type="GO" id="GO:0016989">
    <property type="term" value="F:sigma factor antagonist activity"/>
    <property type="evidence" value="ECO:0007669"/>
    <property type="project" value="TreeGrafter"/>
</dbReference>
<organism evidence="4 5">
    <name type="scientific">Persicitalea jodogahamensis</name>
    <dbReference type="NCBI Taxonomy" id="402147"/>
    <lineage>
        <taxon>Bacteria</taxon>
        <taxon>Pseudomonadati</taxon>
        <taxon>Bacteroidota</taxon>
        <taxon>Cytophagia</taxon>
        <taxon>Cytophagales</taxon>
        <taxon>Spirosomataceae</taxon>
        <taxon>Persicitalea</taxon>
    </lineage>
</organism>
<evidence type="ECO:0000259" key="2">
    <source>
        <dbReference type="Pfam" id="PF04773"/>
    </source>
</evidence>
<dbReference type="InterPro" id="IPR032508">
    <property type="entry name" value="FecR_C"/>
</dbReference>
<evidence type="ECO:0000259" key="3">
    <source>
        <dbReference type="Pfam" id="PF16344"/>
    </source>
</evidence>
<dbReference type="Gene3D" id="2.60.120.1440">
    <property type="match status" value="1"/>
</dbReference>